<proteinExistence type="predicted"/>
<protein>
    <recommendedName>
        <fullName evidence="2">DUF4781 domain-containing protein</fullName>
    </recommendedName>
</protein>
<feature type="domain" description="DUF4781" evidence="2">
    <location>
        <begin position="110"/>
        <end position="358"/>
    </location>
</feature>
<dbReference type="PANTHER" id="PTHR21115:SF0">
    <property type="entry name" value="GH06117P-RELATED"/>
    <property type="match status" value="1"/>
</dbReference>
<name>A0A1B6D8Y3_9HEMI</name>
<reference evidence="4" key="1">
    <citation type="submission" date="2015-12" db="EMBL/GenBank/DDBJ databases">
        <title>De novo transcriptome assembly of four potential Pierce s Disease insect vectors from Arizona vineyards.</title>
        <authorList>
            <person name="Tassone E.E."/>
        </authorList>
    </citation>
    <scope>NUCLEOTIDE SEQUENCE</scope>
</reference>
<dbReference type="AlphaFoldDB" id="A0A1B6D8Y3"/>
<evidence type="ECO:0000259" key="2">
    <source>
        <dbReference type="Pfam" id="PF16013"/>
    </source>
</evidence>
<evidence type="ECO:0000313" key="3">
    <source>
        <dbReference type="EMBL" id="JAS15435.1"/>
    </source>
</evidence>
<dbReference type="Pfam" id="PF16013">
    <property type="entry name" value="DUF4781"/>
    <property type="match status" value="1"/>
</dbReference>
<keyword evidence="1" id="KW-0472">Membrane</keyword>
<evidence type="ECO:0000256" key="1">
    <source>
        <dbReference type="SAM" id="Phobius"/>
    </source>
</evidence>
<dbReference type="EMBL" id="GEDC01021863">
    <property type="protein sequence ID" value="JAS15435.1"/>
    <property type="molecule type" value="Transcribed_RNA"/>
</dbReference>
<organism evidence="4">
    <name type="scientific">Clastoptera arizonana</name>
    <name type="common">Arizona spittle bug</name>
    <dbReference type="NCBI Taxonomy" id="38151"/>
    <lineage>
        <taxon>Eukaryota</taxon>
        <taxon>Metazoa</taxon>
        <taxon>Ecdysozoa</taxon>
        <taxon>Arthropoda</taxon>
        <taxon>Hexapoda</taxon>
        <taxon>Insecta</taxon>
        <taxon>Pterygota</taxon>
        <taxon>Neoptera</taxon>
        <taxon>Paraneoptera</taxon>
        <taxon>Hemiptera</taxon>
        <taxon>Auchenorrhyncha</taxon>
        <taxon>Cercopoidea</taxon>
        <taxon>Clastopteridae</taxon>
        <taxon>Clastoptera</taxon>
    </lineage>
</organism>
<dbReference type="InterPro" id="IPR031962">
    <property type="entry name" value="DUF4781"/>
</dbReference>
<keyword evidence="1" id="KW-0812">Transmembrane</keyword>
<gene>
    <name evidence="3" type="ORF">g.42216</name>
    <name evidence="4" type="ORF">g.42218</name>
</gene>
<dbReference type="PANTHER" id="PTHR21115">
    <property type="entry name" value="GH06117P-RELATED"/>
    <property type="match status" value="1"/>
</dbReference>
<dbReference type="EMBL" id="GEDC01015150">
    <property type="protein sequence ID" value="JAS22148.1"/>
    <property type="molecule type" value="Transcribed_RNA"/>
</dbReference>
<evidence type="ECO:0000313" key="4">
    <source>
        <dbReference type="EMBL" id="JAS22148.1"/>
    </source>
</evidence>
<keyword evidence="1" id="KW-1133">Transmembrane helix</keyword>
<accession>A0A1B6D8Y3</accession>
<feature type="transmembrane region" description="Helical" evidence="1">
    <location>
        <begin position="770"/>
        <end position="790"/>
    </location>
</feature>
<sequence>MNIITPEWMQANRNIQIGLSQYLGQRKYDEISESLCEGICEGMRPPLFQKISFSLFGISDEKKTKDKEKEETETVQRIEEKIKEVANGKIYLNVVYISITELENNQSRLVPVFKVPKDVTGELQDNHQYVLVDSGCCVYKDWEDYLESNQLPKCAMCFPENGEYKIDKKDQRVALKYEYSSACSVKNKILSVTDTASKVLTGAFLGIEIGALFTPIGPIILGINTGVGAATGAYTFGRSVTKLYDKVVHEDPNIALGAVETIVDGVNVFSYGIRGTTKLCELLGKNSKIMERAKNLVPFLKWVNIISSPITLFNDIYALVSKAVKFTDQNIKKFTNAILMLYNTVVSTEVVPRLMDAIQVYTENCTNTLIKVGGLWAQKLFYKALTVTCENKYFKYLICMIVGEETYSYYNSKLQIETCKINTSLMNENFCKAIRESTLRCWANLENIAKDVNCAYHLKCAVKRNADILSNGTNIKPISIILMNKIRIYIKTKAEIFEPDPDKREDVKRIERLLIQRFDVFNSRKKVTDFYKYFVKLQVFCEHIESRYENMKEEYQNDLDIEEFSKSRDRMDYLRSKNTNKILFTKSLQMPHLDLIEIETEYEERMKHENPTTIQHYSMENEDLGKIIPFYLPEGKCSLNSIEKLEYASDLSGYTFNDENSNVTAYDEYFTVVARKVDCSSHPTVFLFLVNNDDIETMGLAIIKTGVRELFKGNIKIEPSRDFESHPGEPNEPMPDIEHSNSECNRCLEINNIVLNTDLDNNNFKICICLNYYTFQLIVVILYIAYNILFL</sequence>